<accession>A0A0T9M1U4</accession>
<feature type="domain" description="AAA" evidence="1">
    <location>
        <begin position="1"/>
        <end position="146"/>
    </location>
</feature>
<name>A0A0T9M1U4_YERIN</name>
<sequence length="288" mass="31968">MHVISIISTKGGEGKSTHAANLSGFCADAGLKTLLIDGDYAQPTASSYYHLRYEAPYGLYELLMQTADLNQPQQLISHTSIANLDLIISNDPHEQLKTAMMHAPDGRFRLRNLLQHPLFTDYDVIIIDSQGARSIMLELVMLATNHTALAMIKPVVPDVREFLRGTIPLMEGLLPYKDFGIALPPVKILVNCMDYTVLAKKALAAITQIIDEGTYSSTGIPVSMLATQIYDLDVYKLGHSLSQPAHRLEYETDRKTPPAAQSICDLACELFPEWKPLFDDVLAREIRV</sequence>
<evidence type="ECO:0000313" key="2">
    <source>
        <dbReference type="EMBL" id="CNF49114.1"/>
    </source>
</evidence>
<dbReference type="PANTHER" id="PTHR13696">
    <property type="entry name" value="P-LOOP CONTAINING NUCLEOSIDE TRIPHOSPHATE HYDROLASE"/>
    <property type="match status" value="1"/>
</dbReference>
<proteinExistence type="predicted"/>
<dbReference type="Pfam" id="PF13614">
    <property type="entry name" value="AAA_31"/>
    <property type="match status" value="1"/>
</dbReference>
<dbReference type="PANTHER" id="PTHR13696:SF96">
    <property type="entry name" value="COBQ_COBB_MIND_PARA NUCLEOTIDE BINDING DOMAIN-CONTAINING PROTEIN"/>
    <property type="match status" value="1"/>
</dbReference>
<dbReference type="OrthoDB" id="9799330at2"/>
<dbReference type="Proteomes" id="UP000038750">
    <property type="component" value="Unassembled WGS sequence"/>
</dbReference>
<dbReference type="CDD" id="cd02042">
    <property type="entry name" value="ParAB_family"/>
    <property type="match status" value="1"/>
</dbReference>
<keyword evidence="2" id="KW-0418">Kinase</keyword>
<evidence type="ECO:0000259" key="1">
    <source>
        <dbReference type="Pfam" id="PF13614"/>
    </source>
</evidence>
<dbReference type="InterPro" id="IPR050678">
    <property type="entry name" value="DNA_Partitioning_ATPase"/>
</dbReference>
<keyword evidence="2" id="KW-0808">Transferase</keyword>
<reference evidence="2 3" key="1">
    <citation type="submission" date="2015-03" db="EMBL/GenBank/DDBJ databases">
        <authorList>
            <person name="Murphy D."/>
        </authorList>
    </citation>
    <scope>NUCLEOTIDE SEQUENCE [LARGE SCALE GENOMIC DNA]</scope>
    <source>
        <strain evidence="2 3">BR165/97</strain>
    </source>
</reference>
<dbReference type="InterPro" id="IPR025669">
    <property type="entry name" value="AAA_dom"/>
</dbReference>
<dbReference type="SUPFAM" id="SSF52540">
    <property type="entry name" value="P-loop containing nucleoside triphosphate hydrolases"/>
    <property type="match status" value="1"/>
</dbReference>
<dbReference type="InterPro" id="IPR027417">
    <property type="entry name" value="P-loop_NTPase"/>
</dbReference>
<protein>
    <submittedName>
        <fullName evidence="2">Tyrosine-protein kinase CpsD</fullName>
        <ecNumber evidence="2">2.7.10.2</ecNumber>
    </submittedName>
</protein>
<organism evidence="2 3">
    <name type="scientific">Yersinia intermedia</name>
    <dbReference type="NCBI Taxonomy" id="631"/>
    <lineage>
        <taxon>Bacteria</taxon>
        <taxon>Pseudomonadati</taxon>
        <taxon>Pseudomonadota</taxon>
        <taxon>Gammaproteobacteria</taxon>
        <taxon>Enterobacterales</taxon>
        <taxon>Yersiniaceae</taxon>
        <taxon>Yersinia</taxon>
    </lineage>
</organism>
<gene>
    <name evidence="2" type="primary">cpsD</name>
    <name evidence="2" type="ORF">ERS008530_01339</name>
</gene>
<dbReference type="AlphaFoldDB" id="A0A0T9M1U4"/>
<evidence type="ECO:0000313" key="3">
    <source>
        <dbReference type="Proteomes" id="UP000038750"/>
    </source>
</evidence>
<dbReference type="GO" id="GO:0004715">
    <property type="term" value="F:non-membrane spanning protein tyrosine kinase activity"/>
    <property type="evidence" value="ECO:0007669"/>
    <property type="project" value="UniProtKB-EC"/>
</dbReference>
<dbReference type="RefSeq" id="WP_050073192.1">
    <property type="nucleotide sequence ID" value="NZ_CPZJ01000004.1"/>
</dbReference>
<dbReference type="EC" id="2.7.10.2" evidence="2"/>
<dbReference type="EMBL" id="CPZJ01000004">
    <property type="protein sequence ID" value="CNF49114.1"/>
    <property type="molecule type" value="Genomic_DNA"/>
</dbReference>
<dbReference type="Gene3D" id="3.40.50.300">
    <property type="entry name" value="P-loop containing nucleotide triphosphate hydrolases"/>
    <property type="match status" value="1"/>
</dbReference>